<dbReference type="RefSeq" id="WP_379663405.1">
    <property type="nucleotide sequence ID" value="NZ_JBHUDG010000038.1"/>
</dbReference>
<accession>A0ABW4IE62</accession>
<gene>
    <name evidence="1" type="ORF">ACFSAH_14240</name>
</gene>
<comment type="caution">
    <text evidence="1">The sequence shown here is derived from an EMBL/GenBank/DDBJ whole genome shotgun (WGS) entry which is preliminary data.</text>
</comment>
<reference evidence="2" key="1">
    <citation type="journal article" date="2019" name="Int. J. Syst. Evol. Microbiol.">
        <title>The Global Catalogue of Microorganisms (GCM) 10K type strain sequencing project: providing services to taxonomists for standard genome sequencing and annotation.</title>
        <authorList>
            <consortium name="The Broad Institute Genomics Platform"/>
            <consortium name="The Broad Institute Genome Sequencing Center for Infectious Disease"/>
            <person name="Wu L."/>
            <person name="Ma J."/>
        </authorList>
    </citation>
    <scope>NUCLEOTIDE SEQUENCE [LARGE SCALE GENOMIC DNA]</scope>
    <source>
        <strain evidence="2">CCUG 53762</strain>
    </source>
</reference>
<evidence type="ECO:0000313" key="1">
    <source>
        <dbReference type="EMBL" id="MFD1631033.1"/>
    </source>
</evidence>
<dbReference type="PROSITE" id="PS51257">
    <property type="entry name" value="PROKAR_LIPOPROTEIN"/>
    <property type="match status" value="1"/>
</dbReference>
<keyword evidence="2" id="KW-1185">Reference proteome</keyword>
<sequence length="133" mass="15379">MKNLRNVLLILGLMVSLSACNKQLDKGKLIGKWNYIKVEYLREDPPVVQEGKELEEKHPYLLLSADGNASIFSEDKIISEGKYHIEGDIVRYEEMLEGNIRRKIPFLIKTLDEKNLIFETMDKNTIRITAVKD</sequence>
<proteinExistence type="predicted"/>
<evidence type="ECO:0008006" key="3">
    <source>
        <dbReference type="Google" id="ProtNLM"/>
    </source>
</evidence>
<dbReference type="EMBL" id="JBHUDG010000038">
    <property type="protein sequence ID" value="MFD1631033.1"/>
    <property type="molecule type" value="Genomic_DNA"/>
</dbReference>
<evidence type="ECO:0000313" key="2">
    <source>
        <dbReference type="Proteomes" id="UP001597118"/>
    </source>
</evidence>
<organism evidence="1 2">
    <name type="scientific">Pseudopedobacter beijingensis</name>
    <dbReference type="NCBI Taxonomy" id="1207056"/>
    <lineage>
        <taxon>Bacteria</taxon>
        <taxon>Pseudomonadati</taxon>
        <taxon>Bacteroidota</taxon>
        <taxon>Sphingobacteriia</taxon>
        <taxon>Sphingobacteriales</taxon>
        <taxon>Sphingobacteriaceae</taxon>
        <taxon>Pseudopedobacter</taxon>
    </lineage>
</organism>
<protein>
    <recommendedName>
        <fullName evidence="3">Lipocalin-like domain-containing protein</fullName>
    </recommendedName>
</protein>
<name>A0ABW4IE62_9SPHI</name>
<dbReference type="Proteomes" id="UP001597118">
    <property type="component" value="Unassembled WGS sequence"/>
</dbReference>